<evidence type="ECO:0000313" key="1">
    <source>
        <dbReference type="EMBL" id="KAG0427440.1"/>
    </source>
</evidence>
<evidence type="ECO:0000313" key="2">
    <source>
        <dbReference type="Proteomes" id="UP000805193"/>
    </source>
</evidence>
<organism evidence="1 2">
    <name type="scientific">Ixodes persulcatus</name>
    <name type="common">Taiga tick</name>
    <dbReference type="NCBI Taxonomy" id="34615"/>
    <lineage>
        <taxon>Eukaryota</taxon>
        <taxon>Metazoa</taxon>
        <taxon>Ecdysozoa</taxon>
        <taxon>Arthropoda</taxon>
        <taxon>Chelicerata</taxon>
        <taxon>Arachnida</taxon>
        <taxon>Acari</taxon>
        <taxon>Parasitiformes</taxon>
        <taxon>Ixodida</taxon>
        <taxon>Ixodoidea</taxon>
        <taxon>Ixodidae</taxon>
        <taxon>Ixodinae</taxon>
        <taxon>Ixodes</taxon>
    </lineage>
</organism>
<name>A0AC60Q2J1_IXOPE</name>
<proteinExistence type="predicted"/>
<gene>
    <name evidence="1" type="ORF">HPB47_025495</name>
</gene>
<comment type="caution">
    <text evidence="1">The sequence shown here is derived from an EMBL/GenBank/DDBJ whole genome shotgun (WGS) entry which is preliminary data.</text>
</comment>
<dbReference type="EMBL" id="JABSTQ010009624">
    <property type="protein sequence ID" value="KAG0427440.1"/>
    <property type="molecule type" value="Genomic_DNA"/>
</dbReference>
<protein>
    <submittedName>
        <fullName evidence="1">Uncharacterized protein</fullName>
    </submittedName>
</protein>
<keyword evidence="2" id="KW-1185">Reference proteome</keyword>
<sequence length="331" mass="36005">MNATAGPVNSSELETCEPYYGRWFDFAFSVAVVGVTASGALTNAAMATAFFCSPNTVTHGSKLLANISAAALVLSVSTLAASSVQLMGMSISHMECTLMGSTYTAAVLSSAISFIFLVTDQCIVVLYPDSSRRKWTDPVFCAVSWVLSWALVLPAIIECWGSVRLNKFTKYCEVGGPQSVIVVHGFASVVLPVVCVSLAFTRLLFHVRSARETCSTSPRPASAETPRFIQATCSKHSSEKLDKDLGSMLLVLVTVCTFYFGFLPYAVVGSFFVDDIGCLATRFVFLWWLAFGCWGPFLNLVRSAKYRALCRHFWWARPPGAPTSGRDEFGM</sequence>
<reference evidence="1 2" key="1">
    <citation type="journal article" date="2020" name="Cell">
        <title>Large-Scale Comparative Analyses of Tick Genomes Elucidate Their Genetic Diversity and Vector Capacities.</title>
        <authorList>
            <consortium name="Tick Genome and Microbiome Consortium (TIGMIC)"/>
            <person name="Jia N."/>
            <person name="Wang J."/>
            <person name="Shi W."/>
            <person name="Du L."/>
            <person name="Sun Y."/>
            <person name="Zhan W."/>
            <person name="Jiang J.F."/>
            <person name="Wang Q."/>
            <person name="Zhang B."/>
            <person name="Ji P."/>
            <person name="Bell-Sakyi L."/>
            <person name="Cui X.M."/>
            <person name="Yuan T.T."/>
            <person name="Jiang B.G."/>
            <person name="Yang W.F."/>
            <person name="Lam T.T."/>
            <person name="Chang Q.C."/>
            <person name="Ding S.J."/>
            <person name="Wang X.J."/>
            <person name="Zhu J.G."/>
            <person name="Ruan X.D."/>
            <person name="Zhao L."/>
            <person name="Wei J.T."/>
            <person name="Ye R.Z."/>
            <person name="Que T.C."/>
            <person name="Du C.H."/>
            <person name="Zhou Y.H."/>
            <person name="Cheng J.X."/>
            <person name="Dai P.F."/>
            <person name="Guo W.B."/>
            <person name="Han X.H."/>
            <person name="Huang E.J."/>
            <person name="Li L.F."/>
            <person name="Wei W."/>
            <person name="Gao Y.C."/>
            <person name="Liu J.Z."/>
            <person name="Shao H.Z."/>
            <person name="Wang X."/>
            <person name="Wang C.C."/>
            <person name="Yang T.C."/>
            <person name="Huo Q.B."/>
            <person name="Li W."/>
            <person name="Chen H.Y."/>
            <person name="Chen S.E."/>
            <person name="Zhou L.G."/>
            <person name="Ni X.B."/>
            <person name="Tian J.H."/>
            <person name="Sheng Y."/>
            <person name="Liu T."/>
            <person name="Pan Y.S."/>
            <person name="Xia L.Y."/>
            <person name="Li J."/>
            <person name="Zhao F."/>
            <person name="Cao W.C."/>
        </authorList>
    </citation>
    <scope>NUCLEOTIDE SEQUENCE [LARGE SCALE GENOMIC DNA]</scope>
    <source>
        <strain evidence="1">Iper-2018</strain>
    </source>
</reference>
<accession>A0AC60Q2J1</accession>
<dbReference type="Proteomes" id="UP000805193">
    <property type="component" value="Unassembled WGS sequence"/>
</dbReference>